<keyword evidence="1" id="KW-0472">Membrane</keyword>
<gene>
    <name evidence="3" type="ORF">JI741_19360</name>
</gene>
<evidence type="ECO:0000256" key="1">
    <source>
        <dbReference type="SAM" id="Phobius"/>
    </source>
</evidence>
<organism evidence="3 4">
    <name type="scientific">Chryseolinea lacunae</name>
    <dbReference type="NCBI Taxonomy" id="2801331"/>
    <lineage>
        <taxon>Bacteria</taxon>
        <taxon>Pseudomonadati</taxon>
        <taxon>Bacteroidota</taxon>
        <taxon>Cytophagia</taxon>
        <taxon>Cytophagales</taxon>
        <taxon>Fulvivirgaceae</taxon>
        <taxon>Chryseolinea</taxon>
    </lineage>
</organism>
<dbReference type="InterPro" id="IPR003675">
    <property type="entry name" value="Rce1/LyrA-like_dom"/>
</dbReference>
<feature type="transmembrane region" description="Helical" evidence="1">
    <location>
        <begin position="247"/>
        <end position="266"/>
    </location>
</feature>
<feature type="transmembrane region" description="Helical" evidence="1">
    <location>
        <begin position="287"/>
        <end position="306"/>
    </location>
</feature>
<comment type="caution">
    <text evidence="3">The sequence shown here is derived from an EMBL/GenBank/DDBJ whole genome shotgun (WGS) entry which is preliminary data.</text>
</comment>
<dbReference type="PANTHER" id="PTHR43592">
    <property type="entry name" value="CAAX AMINO TERMINAL PROTEASE"/>
    <property type="match status" value="1"/>
</dbReference>
<feature type="transmembrane region" description="Helical" evidence="1">
    <location>
        <begin position="172"/>
        <end position="194"/>
    </location>
</feature>
<keyword evidence="3" id="KW-0645">Protease</keyword>
<dbReference type="EMBL" id="JAERRB010000006">
    <property type="protein sequence ID" value="MBL0743400.1"/>
    <property type="molecule type" value="Genomic_DNA"/>
</dbReference>
<accession>A0ABS1KVC8</accession>
<evidence type="ECO:0000313" key="4">
    <source>
        <dbReference type="Proteomes" id="UP000613030"/>
    </source>
</evidence>
<reference evidence="3 4" key="1">
    <citation type="submission" date="2021-01" db="EMBL/GenBank/DDBJ databases">
        <title>Chryseolinea sp. Jin1 Genome sequencing and assembly.</title>
        <authorList>
            <person name="Kim I."/>
        </authorList>
    </citation>
    <scope>NUCLEOTIDE SEQUENCE [LARGE SCALE GENOMIC DNA]</scope>
    <source>
        <strain evidence="3 4">Jin1</strain>
    </source>
</reference>
<keyword evidence="3" id="KW-0378">Hydrolase</keyword>
<dbReference type="PANTHER" id="PTHR43592:SF15">
    <property type="entry name" value="CAAX AMINO TERMINAL PROTEASE FAMILY PROTEIN"/>
    <property type="match status" value="1"/>
</dbReference>
<dbReference type="Proteomes" id="UP000613030">
    <property type="component" value="Unassembled WGS sequence"/>
</dbReference>
<keyword evidence="4" id="KW-1185">Reference proteome</keyword>
<keyword evidence="1" id="KW-0812">Transmembrane</keyword>
<proteinExistence type="predicted"/>
<evidence type="ECO:0000313" key="3">
    <source>
        <dbReference type="EMBL" id="MBL0743400.1"/>
    </source>
</evidence>
<keyword evidence="3" id="KW-0482">Metalloprotease</keyword>
<feature type="domain" description="CAAX prenyl protease 2/Lysostaphin resistance protein A-like" evidence="2">
    <location>
        <begin position="172"/>
        <end position="260"/>
    </location>
</feature>
<feature type="transmembrane region" description="Helical" evidence="1">
    <location>
        <begin position="20"/>
        <end position="45"/>
    </location>
</feature>
<keyword evidence="1" id="KW-1133">Transmembrane helix</keyword>
<sequence>MRNLSMSDHRNLVSDRSPFLSFVLILITVFIGFVVVGPLLGFAVGSQIYDGNLLNDLQTGSDNPGFFLAGMVVQGIAAFVGLVVFPVMHIRFLEHKSLSPFFPDQPKLGQILLAVVFLGVAFLVAISPISEWNSVMHFPESMKAFETWAREKEDMAAKITESLTHFSSLSDVMLALLVIAVLPGVGEELVFRGMIQRELWRSSQNIHLAIWTSAFIFSAIHIQFFGFFPRLLLGALFGYVYYWSDNLWVPIFAHFVNNAMGVVGIYMSQQKLTELNMEDNTAAPWPLVLVGVVATAGLSYFIWNHYRQNPPNVKDFSGSSVLPHQDPLV</sequence>
<feature type="transmembrane region" description="Helical" evidence="1">
    <location>
        <begin position="108"/>
        <end position="129"/>
    </location>
</feature>
<protein>
    <submittedName>
        <fullName evidence="3">CPBP family intramembrane metalloprotease</fullName>
    </submittedName>
</protein>
<name>A0ABS1KVC8_9BACT</name>
<feature type="transmembrane region" description="Helical" evidence="1">
    <location>
        <begin position="65"/>
        <end position="87"/>
    </location>
</feature>
<feature type="transmembrane region" description="Helical" evidence="1">
    <location>
        <begin position="206"/>
        <end position="227"/>
    </location>
</feature>
<evidence type="ECO:0000259" key="2">
    <source>
        <dbReference type="Pfam" id="PF02517"/>
    </source>
</evidence>
<dbReference type="GO" id="GO:0008237">
    <property type="term" value="F:metallopeptidase activity"/>
    <property type="evidence" value="ECO:0007669"/>
    <property type="project" value="UniProtKB-KW"/>
</dbReference>
<dbReference type="Pfam" id="PF02517">
    <property type="entry name" value="Rce1-like"/>
    <property type="match status" value="1"/>
</dbReference>